<dbReference type="EMBL" id="LT838813">
    <property type="protein sequence ID" value="SMD44087.1"/>
    <property type="molecule type" value="Genomic_DNA"/>
</dbReference>
<dbReference type="AlphaFoldDB" id="A0A1W2H546"/>
<gene>
    <name evidence="2" type="ORF">SAMN00777080_2702</name>
</gene>
<dbReference type="RefSeq" id="WP_084120920.1">
    <property type="nucleotide sequence ID" value="NZ_LT838813.1"/>
</dbReference>
<dbReference type="OrthoDB" id="823781at2"/>
<accession>A0A1W2H546</accession>
<proteinExistence type="predicted"/>
<feature type="signal peptide" evidence="1">
    <location>
        <begin position="1"/>
        <end position="22"/>
    </location>
</feature>
<keyword evidence="3" id="KW-1185">Reference proteome</keyword>
<reference evidence="3" key="1">
    <citation type="submission" date="2017-04" db="EMBL/GenBank/DDBJ databases">
        <authorList>
            <person name="Varghese N."/>
            <person name="Submissions S."/>
        </authorList>
    </citation>
    <scope>NUCLEOTIDE SEQUENCE [LARGE SCALE GENOMIC DNA]</scope>
    <source>
        <strain evidence="3">DSM 16537</strain>
    </source>
</reference>
<sequence length="163" mass="18607">MKNMLTILVFIFSIQLAFGQTAESFHAKDEVEGCYNEYYTAFTERGANPVTDGQHDVVISVIHQGKSECYFGKATVKDGKFVNPVTIQKDDMSFVPLNTIFKSLDPNWLEEQDMATINDITDGMTNVFLTKDEYELRMFFYTFVHPKPRANRKAPSADVLLKK</sequence>
<dbReference type="Proteomes" id="UP000192333">
    <property type="component" value="Chromosome I"/>
</dbReference>
<evidence type="ECO:0000313" key="2">
    <source>
        <dbReference type="EMBL" id="SMD44087.1"/>
    </source>
</evidence>
<feature type="chain" id="PRO_5013320655" evidence="1">
    <location>
        <begin position="23"/>
        <end position="163"/>
    </location>
</feature>
<organism evidence="2 3">
    <name type="scientific">Aquiflexum balticum DSM 16537</name>
    <dbReference type="NCBI Taxonomy" id="758820"/>
    <lineage>
        <taxon>Bacteria</taxon>
        <taxon>Pseudomonadati</taxon>
        <taxon>Bacteroidota</taxon>
        <taxon>Cytophagia</taxon>
        <taxon>Cytophagales</taxon>
        <taxon>Cyclobacteriaceae</taxon>
        <taxon>Aquiflexum</taxon>
    </lineage>
</organism>
<evidence type="ECO:0000256" key="1">
    <source>
        <dbReference type="SAM" id="SignalP"/>
    </source>
</evidence>
<name>A0A1W2H546_9BACT</name>
<keyword evidence="1" id="KW-0732">Signal</keyword>
<protein>
    <submittedName>
        <fullName evidence="2">Uncharacterized protein</fullName>
    </submittedName>
</protein>
<evidence type="ECO:0000313" key="3">
    <source>
        <dbReference type="Proteomes" id="UP000192333"/>
    </source>
</evidence>